<dbReference type="Proteomes" id="UP000266723">
    <property type="component" value="Unassembled WGS sequence"/>
</dbReference>
<reference evidence="1" key="1">
    <citation type="submission" date="2019-12" db="EMBL/GenBank/DDBJ databases">
        <title>Genome sequencing and annotation of Brassica cretica.</title>
        <authorList>
            <person name="Studholme D.J."/>
            <person name="Sarris P.F."/>
        </authorList>
    </citation>
    <scope>NUCLEOTIDE SEQUENCE</scope>
    <source>
        <strain evidence="1">PFS-102/07</strain>
        <tissue evidence="1">Leaf</tissue>
    </source>
</reference>
<evidence type="ECO:0000313" key="2">
    <source>
        <dbReference type="EMBL" id="KAF3605003.1"/>
    </source>
</evidence>
<evidence type="ECO:0000313" key="3">
    <source>
        <dbReference type="Proteomes" id="UP000266723"/>
    </source>
</evidence>
<reference evidence="2 3" key="3">
    <citation type="journal article" date="2020" name="BMC Genomics">
        <title>Intraspecific diversification of the crop wild relative Brassica cretica Lam. using demographic model selection.</title>
        <authorList>
            <person name="Kioukis A."/>
            <person name="Michalopoulou V.A."/>
            <person name="Briers L."/>
            <person name="Pirintsos S."/>
            <person name="Studholme D.J."/>
            <person name="Pavlidis P."/>
            <person name="Sarris P.F."/>
        </authorList>
    </citation>
    <scope>NUCLEOTIDE SEQUENCE [LARGE SCALE GENOMIC DNA]</scope>
    <source>
        <strain evidence="3">cv. PFS-1207/04</strain>
        <strain evidence="2">PFS-1207/04</strain>
    </source>
</reference>
<dbReference type="OrthoDB" id="1112675at2759"/>
<protein>
    <submittedName>
        <fullName evidence="1">Uncharacterized protein</fullName>
    </submittedName>
</protein>
<keyword evidence="3" id="KW-1185">Reference proteome</keyword>
<gene>
    <name evidence="2" type="ORF">DY000_02046926</name>
    <name evidence="1" type="ORF">F2Q70_00020962</name>
</gene>
<comment type="caution">
    <text evidence="1">The sequence shown here is derived from an EMBL/GenBank/DDBJ whole genome shotgun (WGS) entry which is preliminary data.</text>
</comment>
<name>A0A8S9GYE9_BRACR</name>
<evidence type="ECO:0000313" key="1">
    <source>
        <dbReference type="EMBL" id="KAF2549017.1"/>
    </source>
</evidence>
<sequence length="67" mass="7839">MATENRVNGFSMFPWLIWYVWKARNEKCFNGKDISPLDTLQLASQEAETWKVAQFGEAMEEEEEPPI</sequence>
<dbReference type="AlphaFoldDB" id="A0A8S9GYE9"/>
<dbReference type="EMBL" id="QGKY02001925">
    <property type="protein sequence ID" value="KAF2549017.1"/>
    <property type="molecule type" value="Genomic_DNA"/>
</dbReference>
<accession>A0A8S9GYE9</accession>
<proteinExistence type="predicted"/>
<dbReference type="EMBL" id="QGKV02000297">
    <property type="protein sequence ID" value="KAF3605003.1"/>
    <property type="molecule type" value="Genomic_DNA"/>
</dbReference>
<organism evidence="1">
    <name type="scientific">Brassica cretica</name>
    <name type="common">Mustard</name>
    <dbReference type="NCBI Taxonomy" id="69181"/>
    <lineage>
        <taxon>Eukaryota</taxon>
        <taxon>Viridiplantae</taxon>
        <taxon>Streptophyta</taxon>
        <taxon>Embryophyta</taxon>
        <taxon>Tracheophyta</taxon>
        <taxon>Spermatophyta</taxon>
        <taxon>Magnoliopsida</taxon>
        <taxon>eudicotyledons</taxon>
        <taxon>Gunneridae</taxon>
        <taxon>Pentapetalae</taxon>
        <taxon>rosids</taxon>
        <taxon>malvids</taxon>
        <taxon>Brassicales</taxon>
        <taxon>Brassicaceae</taxon>
        <taxon>Brassiceae</taxon>
        <taxon>Brassica</taxon>
    </lineage>
</organism>
<reference evidence="2" key="2">
    <citation type="submission" date="2019-12" db="EMBL/GenBank/DDBJ databases">
        <authorList>
            <person name="Studholme D.J."/>
            <person name="Sarris P."/>
        </authorList>
    </citation>
    <scope>NUCLEOTIDE SEQUENCE</scope>
    <source>
        <strain evidence="2">PFS-1207/04</strain>
        <tissue evidence="2">Leaf</tissue>
    </source>
</reference>